<organism evidence="8 9">
    <name type="scientific">Streptomyces katrae</name>
    <dbReference type="NCBI Taxonomy" id="68223"/>
    <lineage>
        <taxon>Bacteria</taxon>
        <taxon>Bacillati</taxon>
        <taxon>Actinomycetota</taxon>
        <taxon>Actinomycetes</taxon>
        <taxon>Kitasatosporales</taxon>
        <taxon>Streptomycetaceae</taxon>
        <taxon>Streptomyces</taxon>
    </lineage>
</organism>
<dbReference type="RefSeq" id="WP_285340110.1">
    <property type="nucleotide sequence ID" value="NZ_JASITI010000001.1"/>
</dbReference>
<feature type="domain" description="Acyl-CoA dehydrogenase/oxidase C-terminal" evidence="6">
    <location>
        <begin position="239"/>
        <end position="378"/>
    </location>
</feature>
<sequence>MTTQPAPAPQPGPAAPSAPYDLLYSQTEEELRAAVRALLADRCAPAGVLARAETGRPHDPELWHTLAAGIGAAGLLVPEKLGGAGASHREAAVVLEELGRAVAPVPYLTSSVLATEILLAVACDNADAAALVAEAASGALVCVPALPLTLAPGAPLPAPVHDGGGGVLSGTVTSVADAVAADVLLVLADTGLYAVPADRAAPTPRVPLDLTRPLADVTLDGAAATRLADPATARAAVAGALLSGAGLLASEQLGLAEWCLTETVAYLRARHQFNRPVGSFQALKHRLARLWLDVASARAAARAAADALATGAPDTPLTVAVAQAYCSGVAVRAAEECVQLHGGIGMTWEHPAHLYLKRAKADSLALGTAGHHRGLVADFAELPAP</sequence>
<keyword evidence="3" id="KW-0285">Flavoprotein</keyword>
<dbReference type="SUPFAM" id="SSF47203">
    <property type="entry name" value="Acyl-CoA dehydrogenase C-terminal domain-like"/>
    <property type="match status" value="1"/>
</dbReference>
<dbReference type="Gene3D" id="1.20.140.10">
    <property type="entry name" value="Butyryl-CoA Dehydrogenase, subunit A, domain 3"/>
    <property type="match status" value="1"/>
</dbReference>
<evidence type="ECO:0000256" key="4">
    <source>
        <dbReference type="ARBA" id="ARBA00022827"/>
    </source>
</evidence>
<dbReference type="InterPro" id="IPR009100">
    <property type="entry name" value="AcylCoA_DH/oxidase_NM_dom_sf"/>
</dbReference>
<evidence type="ECO:0000256" key="2">
    <source>
        <dbReference type="ARBA" id="ARBA00009347"/>
    </source>
</evidence>
<protein>
    <submittedName>
        <fullName evidence="8">Acyl-CoA/acyl-ACP dehydrogenase</fullName>
    </submittedName>
</protein>
<evidence type="ECO:0000256" key="1">
    <source>
        <dbReference type="ARBA" id="ARBA00001974"/>
    </source>
</evidence>
<keyword evidence="9" id="KW-1185">Reference proteome</keyword>
<evidence type="ECO:0000259" key="6">
    <source>
        <dbReference type="Pfam" id="PF00441"/>
    </source>
</evidence>
<accession>A0ABT7GKU1</accession>
<name>A0ABT7GKU1_9ACTN</name>
<evidence type="ECO:0000259" key="7">
    <source>
        <dbReference type="Pfam" id="PF02771"/>
    </source>
</evidence>
<keyword evidence="5" id="KW-0560">Oxidoreductase</keyword>
<dbReference type="InterPro" id="IPR036250">
    <property type="entry name" value="AcylCo_DH-like_C"/>
</dbReference>
<dbReference type="SUPFAM" id="SSF56645">
    <property type="entry name" value="Acyl-CoA dehydrogenase NM domain-like"/>
    <property type="match status" value="1"/>
</dbReference>
<evidence type="ECO:0000256" key="3">
    <source>
        <dbReference type="ARBA" id="ARBA00022630"/>
    </source>
</evidence>
<evidence type="ECO:0000313" key="8">
    <source>
        <dbReference type="EMBL" id="MDK9494199.1"/>
    </source>
</evidence>
<evidence type="ECO:0000256" key="5">
    <source>
        <dbReference type="ARBA" id="ARBA00023002"/>
    </source>
</evidence>
<dbReference type="PANTHER" id="PTHR43884">
    <property type="entry name" value="ACYL-COA DEHYDROGENASE"/>
    <property type="match status" value="1"/>
</dbReference>
<dbReference type="InterPro" id="IPR013786">
    <property type="entry name" value="AcylCoA_DH/ox_N"/>
</dbReference>
<comment type="caution">
    <text evidence="8">The sequence shown here is derived from an EMBL/GenBank/DDBJ whole genome shotgun (WGS) entry which is preliminary data.</text>
</comment>
<dbReference type="EMBL" id="JASITI010000001">
    <property type="protein sequence ID" value="MDK9494199.1"/>
    <property type="molecule type" value="Genomic_DNA"/>
</dbReference>
<proteinExistence type="inferred from homology"/>
<dbReference type="InterPro" id="IPR009075">
    <property type="entry name" value="AcylCo_DH/oxidase_C"/>
</dbReference>
<comment type="cofactor">
    <cofactor evidence="1">
        <name>FAD</name>
        <dbReference type="ChEBI" id="CHEBI:57692"/>
    </cofactor>
</comment>
<dbReference type="PANTHER" id="PTHR43884:SF20">
    <property type="entry name" value="ACYL-COA DEHYDROGENASE FADE28"/>
    <property type="match status" value="1"/>
</dbReference>
<dbReference type="InterPro" id="IPR037069">
    <property type="entry name" value="AcylCoA_DH/ox_N_sf"/>
</dbReference>
<evidence type="ECO:0000313" key="9">
    <source>
        <dbReference type="Proteomes" id="UP001223390"/>
    </source>
</evidence>
<dbReference type="Proteomes" id="UP001223390">
    <property type="component" value="Unassembled WGS sequence"/>
</dbReference>
<comment type="similarity">
    <text evidence="2">Belongs to the acyl-CoA dehydrogenase family.</text>
</comment>
<keyword evidence="4" id="KW-0274">FAD</keyword>
<feature type="domain" description="Acyl-CoA dehydrogenase/oxidase N-terminal" evidence="7">
    <location>
        <begin position="26"/>
        <end position="119"/>
    </location>
</feature>
<dbReference type="Pfam" id="PF00441">
    <property type="entry name" value="Acyl-CoA_dh_1"/>
    <property type="match status" value="1"/>
</dbReference>
<dbReference type="Gene3D" id="1.10.540.10">
    <property type="entry name" value="Acyl-CoA dehydrogenase/oxidase, N-terminal domain"/>
    <property type="match status" value="1"/>
</dbReference>
<reference evidence="8 9" key="1">
    <citation type="submission" date="2023-05" db="EMBL/GenBank/DDBJ databases">
        <title>Sequencing and Assembly of Streptomyces sp. NP73.</title>
        <authorList>
            <person name="Konwar A.N."/>
            <person name="Saikia K."/>
            <person name="Thakur D."/>
        </authorList>
    </citation>
    <scope>NUCLEOTIDE SEQUENCE [LARGE SCALE GENOMIC DNA]</scope>
    <source>
        <strain evidence="8 9">NP73</strain>
    </source>
</reference>
<gene>
    <name evidence="8" type="ORF">QEZ40_000066</name>
</gene>
<dbReference type="Pfam" id="PF02771">
    <property type="entry name" value="Acyl-CoA_dh_N"/>
    <property type="match status" value="1"/>
</dbReference>